<dbReference type="Proteomes" id="UP000182660">
    <property type="component" value="Unassembled WGS sequence"/>
</dbReference>
<feature type="domain" description="HTH arsR-type" evidence="1">
    <location>
        <begin position="1"/>
        <end position="60"/>
    </location>
</feature>
<protein>
    <submittedName>
        <fullName evidence="2 3">Arsenic resistance operon regulator</fullName>
    </submittedName>
</protein>
<dbReference type="InterPro" id="IPR036390">
    <property type="entry name" value="WH_DNA-bd_sf"/>
</dbReference>
<keyword evidence="4" id="KW-1185">Reference proteome</keyword>
<name>A0A1K9Z2N5_9GAMM</name>
<dbReference type="AlphaFoldDB" id="A0A1K9Z2N5"/>
<dbReference type="SUPFAM" id="SSF46785">
    <property type="entry name" value="Winged helix' DNA-binding domain"/>
    <property type="match status" value="1"/>
</dbReference>
<reference evidence="2 4" key="1">
    <citation type="submission" date="2016-11" db="EMBL/GenBank/DDBJ databases">
        <authorList>
            <person name="Klemetsen T."/>
        </authorList>
    </citation>
    <scope>NUCLEOTIDE SEQUENCE [LARGE SCALE GENOMIC DNA]</scope>
    <source>
        <strain evidence="2">MT 2528</strain>
    </source>
</reference>
<organism evidence="3 5">
    <name type="scientific">Moritella viscosa</name>
    <dbReference type="NCBI Taxonomy" id="80854"/>
    <lineage>
        <taxon>Bacteria</taxon>
        <taxon>Pseudomonadati</taxon>
        <taxon>Pseudomonadota</taxon>
        <taxon>Gammaproteobacteria</taxon>
        <taxon>Alteromonadales</taxon>
        <taxon>Moritellaceae</taxon>
        <taxon>Moritella</taxon>
    </lineage>
</organism>
<dbReference type="InterPro" id="IPR011991">
    <property type="entry name" value="ArsR-like_HTH"/>
</dbReference>
<proteinExistence type="predicted"/>
<evidence type="ECO:0000259" key="1">
    <source>
        <dbReference type="PROSITE" id="PS50987"/>
    </source>
</evidence>
<accession>A0A1K9Z2N5</accession>
<dbReference type="PRINTS" id="PR00778">
    <property type="entry name" value="HTHARSR"/>
</dbReference>
<evidence type="ECO:0000313" key="2">
    <source>
        <dbReference type="EMBL" id="SGZ02419.1"/>
    </source>
</evidence>
<dbReference type="Gene3D" id="1.10.10.10">
    <property type="entry name" value="Winged helix-like DNA-binding domain superfamily/Winged helix DNA-binding domain"/>
    <property type="match status" value="1"/>
</dbReference>
<reference evidence="3 5" key="2">
    <citation type="submission" date="2016-11" db="EMBL/GenBank/DDBJ databases">
        <authorList>
            <person name="Jaros S."/>
            <person name="Januszkiewicz K."/>
            <person name="Wedrychowicz H."/>
        </authorList>
    </citation>
    <scope>NUCLEOTIDE SEQUENCE [LARGE SCALE GENOMIC DNA]</scope>
    <source>
        <strain evidence="3">NVI 5450</strain>
    </source>
</reference>
<evidence type="ECO:0000313" key="3">
    <source>
        <dbReference type="EMBL" id="SGZ16369.1"/>
    </source>
</evidence>
<dbReference type="PROSITE" id="PS50987">
    <property type="entry name" value="HTH_ARSR_2"/>
    <property type="match status" value="1"/>
</dbReference>
<dbReference type="SMART" id="SM00418">
    <property type="entry name" value="HTH_ARSR"/>
    <property type="match status" value="1"/>
</dbReference>
<dbReference type="InterPro" id="IPR001845">
    <property type="entry name" value="HTH_ArsR_DNA-bd_dom"/>
</dbReference>
<evidence type="ECO:0000313" key="4">
    <source>
        <dbReference type="Proteomes" id="UP000182660"/>
    </source>
</evidence>
<dbReference type="EMBL" id="FPLJ01000132">
    <property type="protein sequence ID" value="SGZ02419.1"/>
    <property type="molecule type" value="Genomic_DNA"/>
</dbReference>
<gene>
    <name evidence="2" type="ORF">MT2528_4389</name>
    <name evidence="3" type="ORF">NVI5450_4302</name>
</gene>
<dbReference type="Proteomes" id="UP000183794">
    <property type="component" value="Unassembled WGS sequence"/>
</dbReference>
<evidence type="ECO:0000313" key="5">
    <source>
        <dbReference type="Proteomes" id="UP000183794"/>
    </source>
</evidence>
<dbReference type="Pfam" id="PF01022">
    <property type="entry name" value="HTH_5"/>
    <property type="match status" value="1"/>
</dbReference>
<dbReference type="CDD" id="cd00090">
    <property type="entry name" value="HTH_ARSR"/>
    <property type="match status" value="1"/>
</dbReference>
<dbReference type="InterPro" id="IPR036388">
    <property type="entry name" value="WH-like_DNA-bd_sf"/>
</dbReference>
<sequence>MCELTHALEQSQPKISRHLALLRQKKLVIDRRQGQWVHYKINPNVPDWAQEILSLTLANNSNSLQQEVQRLGTMTCRPNREELCN</sequence>
<dbReference type="EMBL" id="FPLD01000129">
    <property type="protein sequence ID" value="SGZ16369.1"/>
    <property type="molecule type" value="Genomic_DNA"/>
</dbReference>
<dbReference type="NCBIfam" id="NF033788">
    <property type="entry name" value="HTH_metalloreg"/>
    <property type="match status" value="1"/>
</dbReference>
<dbReference type="GO" id="GO:0003700">
    <property type="term" value="F:DNA-binding transcription factor activity"/>
    <property type="evidence" value="ECO:0007669"/>
    <property type="project" value="InterPro"/>
</dbReference>